<evidence type="ECO:0000313" key="3">
    <source>
        <dbReference type="RefSeq" id="XP_008470674.1"/>
    </source>
</evidence>
<sequence>MSRCPSDCCPSPVSPLSFGSPCTPSEICDSPPSPQSVADICSSPYSPASPGSVADICSSPATPGSPMSVSEKCGSPNSPKSPASVPDICDSPCSPQKSCSGLRNLCTGLSGGITLGLNGNGHMKLNGPASLGRSSVPHLGLTNGLSSVPQTNEFQDLYAIHQQLLESYHQEYFRLSK</sequence>
<evidence type="ECO:0000313" key="4">
    <source>
        <dbReference type="RefSeq" id="XP_017299016.1"/>
    </source>
</evidence>
<proteinExistence type="predicted"/>
<name>A0A1S3CYW5_DIACI</name>
<protein>
    <submittedName>
        <fullName evidence="4">Vegetative cell wall protein gp1-like isoform X1</fullName>
    </submittedName>
    <submittedName>
        <fullName evidence="3">Vegetative cell wall protein gp1-like isoform X2</fullName>
    </submittedName>
</protein>
<dbReference type="PaxDb" id="121845-A0A1S3CYW5"/>
<gene>
    <name evidence="3 4" type="primary">LOC103507934</name>
</gene>
<keyword evidence="2" id="KW-1185">Reference proteome</keyword>
<evidence type="ECO:0000313" key="2">
    <source>
        <dbReference type="Proteomes" id="UP000079169"/>
    </source>
</evidence>
<dbReference type="RefSeq" id="XP_008470674.1">
    <property type="nucleotide sequence ID" value="XM_008472452.3"/>
</dbReference>
<dbReference type="AlphaFoldDB" id="A0A1S3CYW5"/>
<reference evidence="3 4" key="1">
    <citation type="submission" date="2025-04" db="UniProtKB">
        <authorList>
            <consortium name="RefSeq"/>
        </authorList>
    </citation>
    <scope>IDENTIFICATION</scope>
</reference>
<accession>A0A1S3CYW5</accession>
<dbReference type="KEGG" id="dci:103507934"/>
<feature type="compositionally biased region" description="Polar residues" evidence="1">
    <location>
        <begin position="59"/>
        <end position="68"/>
    </location>
</feature>
<dbReference type="RefSeq" id="XP_017299016.1">
    <property type="nucleotide sequence ID" value="XM_017443527.2"/>
</dbReference>
<dbReference type="Proteomes" id="UP000079169">
    <property type="component" value="Unplaced"/>
</dbReference>
<dbReference type="GeneID" id="103507934"/>
<organism evidence="2 3">
    <name type="scientific">Diaphorina citri</name>
    <name type="common">Asian citrus psyllid</name>
    <dbReference type="NCBI Taxonomy" id="121845"/>
    <lineage>
        <taxon>Eukaryota</taxon>
        <taxon>Metazoa</taxon>
        <taxon>Ecdysozoa</taxon>
        <taxon>Arthropoda</taxon>
        <taxon>Hexapoda</taxon>
        <taxon>Insecta</taxon>
        <taxon>Pterygota</taxon>
        <taxon>Neoptera</taxon>
        <taxon>Paraneoptera</taxon>
        <taxon>Hemiptera</taxon>
        <taxon>Sternorrhyncha</taxon>
        <taxon>Psylloidea</taxon>
        <taxon>Psyllidae</taxon>
        <taxon>Diaphorininae</taxon>
        <taxon>Diaphorina</taxon>
    </lineage>
</organism>
<feature type="region of interest" description="Disordered" evidence="1">
    <location>
        <begin position="22"/>
        <end position="86"/>
    </location>
</feature>
<evidence type="ECO:0000256" key="1">
    <source>
        <dbReference type="SAM" id="MobiDB-lite"/>
    </source>
</evidence>